<dbReference type="InterPro" id="IPR035437">
    <property type="entry name" value="SNase_OB-fold_sf"/>
</dbReference>
<dbReference type="FunFam" id="2.40.50.90:FF:000005">
    <property type="entry name" value="Staphylococcal nuclease domain-containing protein"/>
    <property type="match status" value="1"/>
</dbReference>
<proteinExistence type="predicted"/>
<accession>A0A9D4PFQ4</accession>
<dbReference type="EMBL" id="JABSTV010001254">
    <property type="protein sequence ID" value="KAH7939588.1"/>
    <property type="molecule type" value="Genomic_DNA"/>
</dbReference>
<evidence type="ECO:0000313" key="1">
    <source>
        <dbReference type="EMBL" id="KAH7939588.1"/>
    </source>
</evidence>
<keyword evidence="2" id="KW-1185">Reference proteome</keyword>
<dbReference type="SUPFAM" id="SSF50199">
    <property type="entry name" value="Staphylococcal nuclease"/>
    <property type="match status" value="1"/>
</dbReference>
<dbReference type="GO" id="GO:0003723">
    <property type="term" value="F:RNA binding"/>
    <property type="evidence" value="ECO:0007669"/>
    <property type="project" value="TreeGrafter"/>
</dbReference>
<dbReference type="VEuPathDB" id="VectorBase:RSAN_051514"/>
<dbReference type="PANTHER" id="PTHR12302:SF2">
    <property type="entry name" value="STAPHYLOCOCCAL NUCLEASE DOMAIN-CONTAINING PROTEIN 1"/>
    <property type="match status" value="1"/>
</dbReference>
<dbReference type="Proteomes" id="UP000821837">
    <property type="component" value="Chromosome 8"/>
</dbReference>
<gene>
    <name evidence="1" type="ORF">HPB52_014516</name>
</gene>
<reference evidence="1" key="1">
    <citation type="journal article" date="2020" name="Cell">
        <title>Large-Scale Comparative Analyses of Tick Genomes Elucidate Their Genetic Diversity and Vector Capacities.</title>
        <authorList>
            <consortium name="Tick Genome and Microbiome Consortium (TIGMIC)"/>
            <person name="Jia N."/>
            <person name="Wang J."/>
            <person name="Shi W."/>
            <person name="Du L."/>
            <person name="Sun Y."/>
            <person name="Zhan W."/>
            <person name="Jiang J.F."/>
            <person name="Wang Q."/>
            <person name="Zhang B."/>
            <person name="Ji P."/>
            <person name="Bell-Sakyi L."/>
            <person name="Cui X.M."/>
            <person name="Yuan T.T."/>
            <person name="Jiang B.G."/>
            <person name="Yang W.F."/>
            <person name="Lam T.T."/>
            <person name="Chang Q.C."/>
            <person name="Ding S.J."/>
            <person name="Wang X.J."/>
            <person name="Zhu J.G."/>
            <person name="Ruan X.D."/>
            <person name="Zhao L."/>
            <person name="Wei J.T."/>
            <person name="Ye R.Z."/>
            <person name="Que T.C."/>
            <person name="Du C.H."/>
            <person name="Zhou Y.H."/>
            <person name="Cheng J.X."/>
            <person name="Dai P.F."/>
            <person name="Guo W.B."/>
            <person name="Han X.H."/>
            <person name="Huang E.J."/>
            <person name="Li L.F."/>
            <person name="Wei W."/>
            <person name="Gao Y.C."/>
            <person name="Liu J.Z."/>
            <person name="Shao H.Z."/>
            <person name="Wang X."/>
            <person name="Wang C.C."/>
            <person name="Yang T.C."/>
            <person name="Huo Q.B."/>
            <person name="Li W."/>
            <person name="Chen H.Y."/>
            <person name="Chen S.E."/>
            <person name="Zhou L.G."/>
            <person name="Ni X.B."/>
            <person name="Tian J.H."/>
            <person name="Sheng Y."/>
            <person name="Liu T."/>
            <person name="Pan Y.S."/>
            <person name="Xia L.Y."/>
            <person name="Li J."/>
            <person name="Zhao F."/>
            <person name="Cao W.C."/>
        </authorList>
    </citation>
    <scope>NUCLEOTIDE SEQUENCE</scope>
    <source>
        <strain evidence="1">Rsan-2018</strain>
    </source>
</reference>
<dbReference type="GO" id="GO:0005634">
    <property type="term" value="C:nucleus"/>
    <property type="evidence" value="ECO:0007669"/>
    <property type="project" value="TreeGrafter"/>
</dbReference>
<evidence type="ECO:0008006" key="3">
    <source>
        <dbReference type="Google" id="ProtNLM"/>
    </source>
</evidence>
<dbReference type="GO" id="GO:0004518">
    <property type="term" value="F:nuclease activity"/>
    <property type="evidence" value="ECO:0007669"/>
    <property type="project" value="TreeGrafter"/>
</dbReference>
<dbReference type="Gene3D" id="2.40.50.90">
    <property type="match status" value="1"/>
</dbReference>
<sequence length="143" mass="15929">MPRDTVDPSSLASLPSLGIRDIPAAAREYSLALVALPNDPEQAQDAVQAFQDEVSGEPQLQLNVEYRVGGQEFVTLLTPSGTDIGKTLLQEGWVLLEERRDRHLQELLQDYVAARDSAKAKRLNLWCYGDVTEDDSKEFGWGR</sequence>
<organism evidence="1 2">
    <name type="scientific">Rhipicephalus sanguineus</name>
    <name type="common">Brown dog tick</name>
    <name type="synonym">Ixodes sanguineus</name>
    <dbReference type="NCBI Taxonomy" id="34632"/>
    <lineage>
        <taxon>Eukaryota</taxon>
        <taxon>Metazoa</taxon>
        <taxon>Ecdysozoa</taxon>
        <taxon>Arthropoda</taxon>
        <taxon>Chelicerata</taxon>
        <taxon>Arachnida</taxon>
        <taxon>Acari</taxon>
        <taxon>Parasitiformes</taxon>
        <taxon>Ixodida</taxon>
        <taxon>Ixodoidea</taxon>
        <taxon>Ixodidae</taxon>
        <taxon>Rhipicephalinae</taxon>
        <taxon>Rhipicephalus</taxon>
        <taxon>Rhipicephalus</taxon>
    </lineage>
</organism>
<dbReference type="AlphaFoldDB" id="A0A9D4PFQ4"/>
<name>A0A9D4PFQ4_RHISA</name>
<dbReference type="PANTHER" id="PTHR12302">
    <property type="entry name" value="EBNA2 BINDING PROTEIN P100"/>
    <property type="match status" value="1"/>
</dbReference>
<dbReference type="GO" id="GO:0005829">
    <property type="term" value="C:cytosol"/>
    <property type="evidence" value="ECO:0007669"/>
    <property type="project" value="TreeGrafter"/>
</dbReference>
<reference evidence="1" key="2">
    <citation type="submission" date="2021-09" db="EMBL/GenBank/DDBJ databases">
        <authorList>
            <person name="Jia N."/>
            <person name="Wang J."/>
            <person name="Shi W."/>
            <person name="Du L."/>
            <person name="Sun Y."/>
            <person name="Zhan W."/>
            <person name="Jiang J."/>
            <person name="Wang Q."/>
            <person name="Zhang B."/>
            <person name="Ji P."/>
            <person name="Sakyi L.B."/>
            <person name="Cui X."/>
            <person name="Yuan T."/>
            <person name="Jiang B."/>
            <person name="Yang W."/>
            <person name="Lam T.T.-Y."/>
            <person name="Chang Q."/>
            <person name="Ding S."/>
            <person name="Wang X."/>
            <person name="Zhu J."/>
            <person name="Ruan X."/>
            <person name="Zhao L."/>
            <person name="Wei J."/>
            <person name="Que T."/>
            <person name="Du C."/>
            <person name="Cheng J."/>
            <person name="Dai P."/>
            <person name="Han X."/>
            <person name="Huang E."/>
            <person name="Gao Y."/>
            <person name="Liu J."/>
            <person name="Shao H."/>
            <person name="Ye R."/>
            <person name="Li L."/>
            <person name="Wei W."/>
            <person name="Wang X."/>
            <person name="Wang C."/>
            <person name="Huo Q."/>
            <person name="Li W."/>
            <person name="Guo W."/>
            <person name="Chen H."/>
            <person name="Chen S."/>
            <person name="Zhou L."/>
            <person name="Zhou L."/>
            <person name="Ni X."/>
            <person name="Tian J."/>
            <person name="Zhou Y."/>
            <person name="Sheng Y."/>
            <person name="Liu T."/>
            <person name="Pan Y."/>
            <person name="Xia L."/>
            <person name="Li J."/>
            <person name="Zhao F."/>
            <person name="Cao W."/>
        </authorList>
    </citation>
    <scope>NUCLEOTIDE SEQUENCE</scope>
    <source>
        <strain evidence="1">Rsan-2018</strain>
        <tissue evidence="1">Larvae</tissue>
    </source>
</reference>
<evidence type="ECO:0000313" key="2">
    <source>
        <dbReference type="Proteomes" id="UP000821837"/>
    </source>
</evidence>
<dbReference type="GO" id="GO:0006402">
    <property type="term" value="P:mRNA catabolic process"/>
    <property type="evidence" value="ECO:0007669"/>
    <property type="project" value="TreeGrafter"/>
</dbReference>
<comment type="caution">
    <text evidence="1">The sequence shown here is derived from an EMBL/GenBank/DDBJ whole genome shotgun (WGS) entry which is preliminary data.</text>
</comment>
<protein>
    <recommendedName>
        <fullName evidence="3">TNase-like domain-containing protein</fullName>
    </recommendedName>
</protein>